<sequence length="72" mass="7916">MPYKTHCNSLQKAQEVEPNPPGTSVKPRTKPKQRIQPTKKSPQHHHSTSIDPIMGGDASMGDSGHERCSVEV</sequence>
<proteinExistence type="predicted"/>
<dbReference type="EMBL" id="ML120366">
    <property type="protein sequence ID" value="RPB02787.1"/>
    <property type="molecule type" value="Genomic_DNA"/>
</dbReference>
<keyword evidence="3" id="KW-1185">Reference proteome</keyword>
<accession>A0A3N4JX45</accession>
<evidence type="ECO:0000256" key="1">
    <source>
        <dbReference type="SAM" id="MobiDB-lite"/>
    </source>
</evidence>
<reference evidence="2 3" key="1">
    <citation type="journal article" date="2018" name="Nat. Ecol. Evol.">
        <title>Pezizomycetes genomes reveal the molecular basis of ectomycorrhizal truffle lifestyle.</title>
        <authorList>
            <person name="Murat C."/>
            <person name="Payen T."/>
            <person name="Noel B."/>
            <person name="Kuo A."/>
            <person name="Morin E."/>
            <person name="Chen J."/>
            <person name="Kohler A."/>
            <person name="Krizsan K."/>
            <person name="Balestrini R."/>
            <person name="Da Silva C."/>
            <person name="Montanini B."/>
            <person name="Hainaut M."/>
            <person name="Levati E."/>
            <person name="Barry K.W."/>
            <person name="Belfiori B."/>
            <person name="Cichocki N."/>
            <person name="Clum A."/>
            <person name="Dockter R.B."/>
            <person name="Fauchery L."/>
            <person name="Guy J."/>
            <person name="Iotti M."/>
            <person name="Le Tacon F."/>
            <person name="Lindquist E.A."/>
            <person name="Lipzen A."/>
            <person name="Malagnac F."/>
            <person name="Mello A."/>
            <person name="Molinier V."/>
            <person name="Miyauchi S."/>
            <person name="Poulain J."/>
            <person name="Riccioni C."/>
            <person name="Rubini A."/>
            <person name="Sitrit Y."/>
            <person name="Splivallo R."/>
            <person name="Traeger S."/>
            <person name="Wang M."/>
            <person name="Zifcakova L."/>
            <person name="Wipf D."/>
            <person name="Zambonelli A."/>
            <person name="Paolocci F."/>
            <person name="Nowrousian M."/>
            <person name="Ottonello S."/>
            <person name="Baldrian P."/>
            <person name="Spatafora J.W."/>
            <person name="Henrissat B."/>
            <person name="Nagy L.G."/>
            <person name="Aury J.M."/>
            <person name="Wincker P."/>
            <person name="Grigoriev I.V."/>
            <person name="Bonfante P."/>
            <person name="Martin F.M."/>
        </authorList>
    </citation>
    <scope>NUCLEOTIDE SEQUENCE [LARGE SCALE GENOMIC DNA]</scope>
    <source>
        <strain evidence="2 3">120613-1</strain>
    </source>
</reference>
<gene>
    <name evidence="2" type="ORF">L873DRAFT_1801819</name>
</gene>
<protein>
    <submittedName>
        <fullName evidence="2">Uncharacterized protein</fullName>
    </submittedName>
</protein>
<feature type="region of interest" description="Disordered" evidence="1">
    <location>
        <begin position="1"/>
        <end position="72"/>
    </location>
</feature>
<dbReference type="Proteomes" id="UP000276215">
    <property type="component" value="Unassembled WGS sequence"/>
</dbReference>
<evidence type="ECO:0000313" key="2">
    <source>
        <dbReference type="EMBL" id="RPB02787.1"/>
    </source>
</evidence>
<organism evidence="2 3">
    <name type="scientific">Choiromyces venosus 120613-1</name>
    <dbReference type="NCBI Taxonomy" id="1336337"/>
    <lineage>
        <taxon>Eukaryota</taxon>
        <taxon>Fungi</taxon>
        <taxon>Dikarya</taxon>
        <taxon>Ascomycota</taxon>
        <taxon>Pezizomycotina</taxon>
        <taxon>Pezizomycetes</taxon>
        <taxon>Pezizales</taxon>
        <taxon>Tuberaceae</taxon>
        <taxon>Choiromyces</taxon>
    </lineage>
</organism>
<feature type="compositionally biased region" description="Polar residues" evidence="1">
    <location>
        <begin position="1"/>
        <end position="12"/>
    </location>
</feature>
<name>A0A3N4JX45_9PEZI</name>
<evidence type="ECO:0000313" key="3">
    <source>
        <dbReference type="Proteomes" id="UP000276215"/>
    </source>
</evidence>
<feature type="compositionally biased region" description="Basic and acidic residues" evidence="1">
    <location>
        <begin position="63"/>
        <end position="72"/>
    </location>
</feature>
<dbReference type="AlphaFoldDB" id="A0A3N4JX45"/>